<feature type="region of interest" description="Disordered" evidence="2">
    <location>
        <begin position="57"/>
        <end position="100"/>
    </location>
</feature>
<evidence type="ECO:0000256" key="1">
    <source>
        <dbReference type="SAM" id="Coils"/>
    </source>
</evidence>
<feature type="coiled-coil region" evidence="1">
    <location>
        <begin position="145"/>
        <end position="172"/>
    </location>
</feature>
<name>A0ABX9Q4B6_9BACT</name>
<dbReference type="Proteomes" id="UP000278907">
    <property type="component" value="Unassembled WGS sequence"/>
</dbReference>
<evidence type="ECO:0000313" key="4">
    <source>
        <dbReference type="Proteomes" id="UP000278907"/>
    </source>
</evidence>
<organism evidence="3 4">
    <name type="scientific">Corallococcus praedator</name>
    <dbReference type="NCBI Taxonomy" id="2316724"/>
    <lineage>
        <taxon>Bacteria</taxon>
        <taxon>Pseudomonadati</taxon>
        <taxon>Myxococcota</taxon>
        <taxon>Myxococcia</taxon>
        <taxon>Myxococcales</taxon>
        <taxon>Cystobacterineae</taxon>
        <taxon>Myxococcaceae</taxon>
        <taxon>Corallococcus</taxon>
    </lineage>
</organism>
<evidence type="ECO:0000256" key="2">
    <source>
        <dbReference type="SAM" id="MobiDB-lite"/>
    </source>
</evidence>
<keyword evidence="1" id="KW-0175">Coiled coil</keyword>
<reference evidence="3 4" key="1">
    <citation type="submission" date="2018-09" db="EMBL/GenBank/DDBJ databases">
        <authorList>
            <person name="Livingstone P.G."/>
            <person name="Whitworth D.E."/>
        </authorList>
    </citation>
    <scope>NUCLEOTIDE SEQUENCE [LARGE SCALE GENOMIC DNA]</scope>
    <source>
        <strain evidence="3 4">CA031B</strain>
    </source>
</reference>
<evidence type="ECO:0008006" key="5">
    <source>
        <dbReference type="Google" id="ProtNLM"/>
    </source>
</evidence>
<feature type="compositionally biased region" description="Low complexity" evidence="2">
    <location>
        <begin position="88"/>
        <end position="97"/>
    </location>
</feature>
<evidence type="ECO:0000313" key="3">
    <source>
        <dbReference type="EMBL" id="RKH89426.1"/>
    </source>
</evidence>
<accession>A0ABX9Q4B6</accession>
<sequence length="180" mass="19642">MMRRRERVMLVGGAGLLGAVVIAIALLTSRETNAPSGLPPEFQQALKPVEAEAPVAPKRTAPVHAAAPEQPAAMVVPPSPGDVPPEPEVANAPAQPNDPIAEELPQTARWKLEKTEHISSLLGRDVTRLEGERQEARARGDTVRVEQVEALLQRHRVRLDELREETRLLTEAARNEPPEP</sequence>
<protein>
    <recommendedName>
        <fullName evidence="5">Secreted protein</fullName>
    </recommendedName>
</protein>
<comment type="caution">
    <text evidence="3">The sequence shown here is derived from an EMBL/GenBank/DDBJ whole genome shotgun (WGS) entry which is preliminary data.</text>
</comment>
<proteinExistence type="predicted"/>
<feature type="compositionally biased region" description="Pro residues" evidence="2">
    <location>
        <begin position="77"/>
        <end position="87"/>
    </location>
</feature>
<gene>
    <name evidence="3" type="ORF">D7Y13_40690</name>
</gene>
<keyword evidence="4" id="KW-1185">Reference proteome</keyword>
<dbReference type="RefSeq" id="WP_120584235.1">
    <property type="nucleotide sequence ID" value="NZ_RAWI01000673.1"/>
</dbReference>
<dbReference type="EMBL" id="RAWI01000673">
    <property type="protein sequence ID" value="RKH89426.1"/>
    <property type="molecule type" value="Genomic_DNA"/>
</dbReference>